<dbReference type="Proteomes" id="UP000647587">
    <property type="component" value="Unassembled WGS sequence"/>
</dbReference>
<dbReference type="InterPro" id="IPR011009">
    <property type="entry name" value="Kinase-like_dom_sf"/>
</dbReference>
<evidence type="ECO:0000313" key="4">
    <source>
        <dbReference type="Proteomes" id="UP000647587"/>
    </source>
</evidence>
<dbReference type="Gene3D" id="1.10.510.10">
    <property type="entry name" value="Transferase(Phosphotransferase) domain 1"/>
    <property type="match status" value="1"/>
</dbReference>
<dbReference type="PANTHER" id="PTHR44329">
    <property type="entry name" value="SERINE/THREONINE-PROTEIN KINASE TNNI3K-RELATED"/>
    <property type="match status" value="1"/>
</dbReference>
<dbReference type="InterPro" id="IPR051681">
    <property type="entry name" value="Ser/Thr_Kinases-Pseudokinases"/>
</dbReference>
<evidence type="ECO:0000259" key="2">
    <source>
        <dbReference type="PROSITE" id="PS50011"/>
    </source>
</evidence>
<dbReference type="InterPro" id="IPR000719">
    <property type="entry name" value="Prot_kinase_dom"/>
</dbReference>
<dbReference type="Pfam" id="PF00069">
    <property type="entry name" value="Pkinase"/>
    <property type="match status" value="1"/>
</dbReference>
<dbReference type="SMART" id="SM00220">
    <property type="entry name" value="S_TKc"/>
    <property type="match status" value="1"/>
</dbReference>
<feature type="coiled-coil region" evidence="1">
    <location>
        <begin position="456"/>
        <end position="487"/>
    </location>
</feature>
<feature type="domain" description="Protein kinase" evidence="2">
    <location>
        <begin position="14"/>
        <end position="298"/>
    </location>
</feature>
<proteinExistence type="predicted"/>
<evidence type="ECO:0000313" key="3">
    <source>
        <dbReference type="EMBL" id="GGK42385.1"/>
    </source>
</evidence>
<comment type="caution">
    <text evidence="3">The sequence shown here is derived from an EMBL/GenBank/DDBJ whole genome shotgun (WGS) entry which is preliminary data.</text>
</comment>
<dbReference type="SUPFAM" id="SSF56112">
    <property type="entry name" value="Protein kinase-like (PK-like)"/>
    <property type="match status" value="1"/>
</dbReference>
<accession>A0ABQ2F1R0</accession>
<feature type="coiled-coil region" evidence="1">
    <location>
        <begin position="626"/>
        <end position="674"/>
    </location>
</feature>
<evidence type="ECO:0000256" key="1">
    <source>
        <dbReference type="SAM" id="Coils"/>
    </source>
</evidence>
<dbReference type="EMBL" id="BMPP01000032">
    <property type="protein sequence ID" value="GGK42385.1"/>
    <property type="molecule type" value="Genomic_DNA"/>
</dbReference>
<organism evidence="3 4">
    <name type="scientific">Deinococcus malanensis</name>
    <dbReference type="NCBI Taxonomy" id="1706855"/>
    <lineage>
        <taxon>Bacteria</taxon>
        <taxon>Thermotogati</taxon>
        <taxon>Deinococcota</taxon>
        <taxon>Deinococci</taxon>
        <taxon>Deinococcales</taxon>
        <taxon>Deinococcaceae</taxon>
        <taxon>Deinococcus</taxon>
    </lineage>
</organism>
<dbReference type="PROSITE" id="PS50011">
    <property type="entry name" value="PROTEIN_KINASE_DOM"/>
    <property type="match status" value="1"/>
</dbReference>
<dbReference type="PANTHER" id="PTHR44329:SF214">
    <property type="entry name" value="PROTEIN KINASE DOMAIN-CONTAINING PROTEIN"/>
    <property type="match status" value="1"/>
</dbReference>
<keyword evidence="1" id="KW-0175">Coiled coil</keyword>
<gene>
    <name evidence="3" type="ORF">GCM10008955_40170</name>
</gene>
<protein>
    <recommendedName>
        <fullName evidence="2">Protein kinase domain-containing protein</fullName>
    </recommendedName>
</protein>
<keyword evidence="4" id="KW-1185">Reference proteome</keyword>
<reference evidence="4" key="1">
    <citation type="journal article" date="2019" name="Int. J. Syst. Evol. Microbiol.">
        <title>The Global Catalogue of Microorganisms (GCM) 10K type strain sequencing project: providing services to taxonomists for standard genome sequencing and annotation.</title>
        <authorList>
            <consortium name="The Broad Institute Genomics Platform"/>
            <consortium name="The Broad Institute Genome Sequencing Center for Infectious Disease"/>
            <person name="Wu L."/>
            <person name="Ma J."/>
        </authorList>
    </citation>
    <scope>NUCLEOTIDE SEQUENCE [LARGE SCALE GENOMIC DNA]</scope>
    <source>
        <strain evidence="4">JCM 30331</strain>
    </source>
</reference>
<name>A0ABQ2F1R0_9DEIO</name>
<sequence length="679" mass="75553">MTMKQFVDGQGHTVHLGRELGRGGQGAVYEVAQRKDTVAKIYLSAPDRQAVRKLDALARASDPQLLSISAWPQTVLKDSSGHTHGFVMPLVNETEYHELHNLYRLASRRKHFPSADWRFLVHVARNVSRAFAVLHRHGHLMGDVSARNVMVSQQGIVRFIDTDSFQIKVGADTFPCPVGTAEFTPPELQGTRFGALIRTAEHDLFGLALLIFHLLFEGRHPYAGVHDNGSTPSPAEAIAADKFAFSLRHRHGVRPPPFSLTLSALHVDLQDLFERSFSPRHRGRPTAAEWEGTLAELFAQLATCIKNPSHKHDRRLACPWCALLPGNAQSATAKTGIPAAAKRLDVEGELNRIWLGVRSLPVPAAPGPVVLSARPSPLPLPALPALPEPQPVLRASATVWGALFLLMALYVGSQGGGWLTLVVLGGLSWFNFRKNTPAAVQARQAGQLAKFKAQQRATYQALLNQQREEFERQADEVRRELSRATDRQQGNSVLSRYKRALKSLEEGRAAVRAIDQEEQDQLLRVVKQHRQPVLDRHLAQHHLRPGDVPGVGPTLIAMLNKNGVYTAKDITPSVRWIKGVGPKRYQDLVQWRDTLEQFFQFNPALISPQEFDLVRSQLDKKRGTKLKALEAAVAQLKRDLPGWQVEEDAATRQVRALKQQLAQYEATIETIERGVPELN</sequence>